<dbReference type="Proteomes" id="UP000070163">
    <property type="component" value="Unassembled WGS sequence"/>
</dbReference>
<dbReference type="EMBL" id="LHXJ01000001">
    <property type="protein sequence ID" value="KXA91729.1"/>
    <property type="molecule type" value="Genomic_DNA"/>
</dbReference>
<reference evidence="2 3" key="1">
    <citation type="journal article" date="2016" name="Sci. Rep.">
        <title>Metabolic traits of an uncultured archaeal lineage -MSBL1- from brine pools of the Red Sea.</title>
        <authorList>
            <person name="Mwirichia R."/>
            <person name="Alam I."/>
            <person name="Rashid M."/>
            <person name="Vinu M."/>
            <person name="Ba-Alawi W."/>
            <person name="Anthony Kamau A."/>
            <person name="Kamanda Ngugi D."/>
            <person name="Goker M."/>
            <person name="Klenk H.P."/>
            <person name="Bajic V."/>
            <person name="Stingl U."/>
        </authorList>
    </citation>
    <scope>NUCLEOTIDE SEQUENCE [LARGE SCALE GENOMIC DNA]</scope>
    <source>
        <strain evidence="2">SCGC-AAA259A05</strain>
    </source>
</reference>
<dbReference type="Pfam" id="PF05168">
    <property type="entry name" value="HEPN"/>
    <property type="match status" value="1"/>
</dbReference>
<accession>A0A133UC27</accession>
<protein>
    <recommendedName>
        <fullName evidence="1">HEPN domain-containing protein</fullName>
    </recommendedName>
</protein>
<dbReference type="Gene3D" id="1.20.120.330">
    <property type="entry name" value="Nucleotidyltransferases domain 2"/>
    <property type="match status" value="1"/>
</dbReference>
<dbReference type="InterPro" id="IPR007842">
    <property type="entry name" value="HEPN_dom"/>
</dbReference>
<evidence type="ECO:0000259" key="1">
    <source>
        <dbReference type="Pfam" id="PF05168"/>
    </source>
</evidence>
<name>A0A133UC27_9EURY</name>
<keyword evidence="3" id="KW-1185">Reference proteome</keyword>
<evidence type="ECO:0000313" key="3">
    <source>
        <dbReference type="Proteomes" id="UP000070163"/>
    </source>
</evidence>
<dbReference type="AlphaFoldDB" id="A0A133UC27"/>
<sequence length="121" mass="13985">MKEHLKDAKAWLGSTRENLESNPRVSMAMAAHSVIKSLDALFEEKLGETPSRHDNATDFFRRLLREGEIDPKYSKYSNELTALLQKKSSAEYHAAYVSKSEARKWCRFAEKIFEMSREILS</sequence>
<feature type="domain" description="HEPN" evidence="1">
    <location>
        <begin position="1"/>
        <end position="118"/>
    </location>
</feature>
<gene>
    <name evidence="2" type="ORF">AKJ57_00125</name>
</gene>
<proteinExistence type="predicted"/>
<organism evidence="2 3">
    <name type="scientific">candidate division MSBL1 archaeon SCGC-AAA259A05</name>
    <dbReference type="NCBI Taxonomy" id="1698259"/>
    <lineage>
        <taxon>Archaea</taxon>
        <taxon>Methanobacteriati</taxon>
        <taxon>Methanobacteriota</taxon>
        <taxon>candidate division MSBL1</taxon>
    </lineage>
</organism>
<evidence type="ECO:0000313" key="2">
    <source>
        <dbReference type="EMBL" id="KXA91729.1"/>
    </source>
</evidence>
<comment type="caution">
    <text evidence="2">The sequence shown here is derived from an EMBL/GenBank/DDBJ whole genome shotgun (WGS) entry which is preliminary data.</text>
</comment>